<sequence length="218" mass="23966">MSSVYCGIEEIFHVLTSLIPVDPSLALKPANNQCERKKLAGIEEEGVVEEKGVEADEERTVQEEAVIKNEDTAEHKGEEMEKGVAAGEKWRPEQEVVVTGSCVGKTVDVWVVNGQSLTGDGPLNDPEPYVKVSIGSQIRTTSVIHSSSNPSWWEEFRFFNASGNMLKIEIWEADSGLRGDDDHLGTCTEQLISGGAQYHAIQCRASDSGYVKVIYKCF</sequence>
<dbReference type="GO" id="GO:0001771">
    <property type="term" value="P:immunological synapse formation"/>
    <property type="evidence" value="ECO:0007669"/>
    <property type="project" value="TreeGrafter"/>
</dbReference>
<dbReference type="Proteomes" id="UP000424527">
    <property type="component" value="Unassembled WGS sequence"/>
</dbReference>
<feature type="domain" description="C2" evidence="2">
    <location>
        <begin position="88"/>
        <end position="204"/>
    </location>
</feature>
<name>A0A6G0IKQ3_LARCR</name>
<dbReference type="GO" id="GO:0016020">
    <property type="term" value="C:membrane"/>
    <property type="evidence" value="ECO:0007669"/>
    <property type="project" value="TreeGrafter"/>
</dbReference>
<dbReference type="AlphaFoldDB" id="A0A6G0IKQ3"/>
<dbReference type="PANTHER" id="PTHR46096:SF3">
    <property type="entry name" value="PERFORIN-1"/>
    <property type="match status" value="1"/>
</dbReference>
<dbReference type="Pfam" id="PF00168">
    <property type="entry name" value="C2"/>
    <property type="match status" value="1"/>
</dbReference>
<protein>
    <recommendedName>
        <fullName evidence="2">C2 domain-containing protein</fullName>
    </recommendedName>
</protein>
<dbReference type="GO" id="GO:0022829">
    <property type="term" value="F:wide pore channel activity"/>
    <property type="evidence" value="ECO:0007669"/>
    <property type="project" value="TreeGrafter"/>
</dbReference>
<dbReference type="SMART" id="SM00239">
    <property type="entry name" value="C2"/>
    <property type="match status" value="1"/>
</dbReference>
<dbReference type="GO" id="GO:0001913">
    <property type="term" value="P:T cell mediated cytotoxicity"/>
    <property type="evidence" value="ECO:0007669"/>
    <property type="project" value="TreeGrafter"/>
</dbReference>
<evidence type="ECO:0000313" key="4">
    <source>
        <dbReference type="Proteomes" id="UP000424527"/>
    </source>
</evidence>
<proteinExistence type="predicted"/>
<reference evidence="3 4" key="1">
    <citation type="submission" date="2019-07" db="EMBL/GenBank/DDBJ databases">
        <title>Chromosome genome assembly for large yellow croaker.</title>
        <authorList>
            <person name="Xiao S."/>
        </authorList>
    </citation>
    <scope>NUCLEOTIDE SEQUENCE [LARGE SCALE GENOMIC DNA]</scope>
    <source>
        <strain evidence="3">JMULYC20181020</strain>
        <tissue evidence="3">Muscle</tissue>
    </source>
</reference>
<gene>
    <name evidence="3" type="ORF">D5F01_LYC09316</name>
</gene>
<keyword evidence="4" id="KW-1185">Reference proteome</keyword>
<dbReference type="PROSITE" id="PS50004">
    <property type="entry name" value="C2"/>
    <property type="match status" value="1"/>
</dbReference>
<evidence type="ECO:0000259" key="2">
    <source>
        <dbReference type="PROSITE" id="PS50004"/>
    </source>
</evidence>
<dbReference type="SUPFAM" id="SSF49562">
    <property type="entry name" value="C2 domain (Calcium/lipid-binding domain, CaLB)"/>
    <property type="match status" value="1"/>
</dbReference>
<dbReference type="InterPro" id="IPR052784">
    <property type="entry name" value="Perforin-1_pore-forming"/>
</dbReference>
<accession>A0A6G0IKQ3</accession>
<keyword evidence="1" id="KW-0732">Signal</keyword>
<dbReference type="Gene3D" id="2.60.40.150">
    <property type="entry name" value="C2 domain"/>
    <property type="match status" value="1"/>
</dbReference>
<comment type="caution">
    <text evidence="3">The sequence shown here is derived from an EMBL/GenBank/DDBJ whole genome shotgun (WGS) entry which is preliminary data.</text>
</comment>
<dbReference type="EMBL" id="REGW02000009">
    <property type="protein sequence ID" value="KAE8291954.1"/>
    <property type="molecule type" value="Genomic_DNA"/>
</dbReference>
<dbReference type="PANTHER" id="PTHR46096">
    <property type="entry name" value="PERFORIN-1"/>
    <property type="match status" value="1"/>
</dbReference>
<dbReference type="InterPro" id="IPR000008">
    <property type="entry name" value="C2_dom"/>
</dbReference>
<dbReference type="InterPro" id="IPR035892">
    <property type="entry name" value="C2_domain_sf"/>
</dbReference>
<dbReference type="GO" id="GO:0051607">
    <property type="term" value="P:defense response to virus"/>
    <property type="evidence" value="ECO:0007669"/>
    <property type="project" value="TreeGrafter"/>
</dbReference>
<organism evidence="3 4">
    <name type="scientific">Larimichthys crocea</name>
    <name type="common">Large yellow croaker</name>
    <name type="synonym">Pseudosciaena crocea</name>
    <dbReference type="NCBI Taxonomy" id="215358"/>
    <lineage>
        <taxon>Eukaryota</taxon>
        <taxon>Metazoa</taxon>
        <taxon>Chordata</taxon>
        <taxon>Craniata</taxon>
        <taxon>Vertebrata</taxon>
        <taxon>Euteleostomi</taxon>
        <taxon>Actinopterygii</taxon>
        <taxon>Neopterygii</taxon>
        <taxon>Teleostei</taxon>
        <taxon>Neoteleostei</taxon>
        <taxon>Acanthomorphata</taxon>
        <taxon>Eupercaria</taxon>
        <taxon>Sciaenidae</taxon>
        <taxon>Larimichthys</taxon>
    </lineage>
</organism>
<evidence type="ECO:0000313" key="3">
    <source>
        <dbReference type="EMBL" id="KAE8291954.1"/>
    </source>
</evidence>
<evidence type="ECO:0000256" key="1">
    <source>
        <dbReference type="ARBA" id="ARBA00022729"/>
    </source>
</evidence>